<keyword evidence="7" id="KW-1185">Reference proteome</keyword>
<evidence type="ECO:0000256" key="2">
    <source>
        <dbReference type="ARBA" id="ARBA00023002"/>
    </source>
</evidence>
<evidence type="ECO:0000259" key="5">
    <source>
        <dbReference type="Pfam" id="PF02668"/>
    </source>
</evidence>
<evidence type="ECO:0000313" key="6">
    <source>
        <dbReference type="EMBL" id="MBW5480455.1"/>
    </source>
</evidence>
<sequence>MTAEGRLNIGSAAPIDRRGLLDTQPAPGSNGLLKIVTPRGARLTAAGIVRERREEFAADLHRRGALLLRGFGTADADGFGEVVRAFSGDLLAYDHRSTPRTRVKGGVYTSTEYPPDQVIPLHNELSWTHTAPRYLWFCCLRPAPVGGATPIADTRALLRLLPEDLTARFARHGILYVRNYHPDIDLPWQEVFGTDSKRDVEAYCREQDMEWEWVAPDHLRTRQLCHAVVTHPDTGEPSWFNQAHLFHHTRVGAEGAASLLAMFGKENLPRNTYLGNGEDIAEEDLAAIRAAYDQVLFRFPWEAGDMLLVDNLSCAHGRDTYEGPRQVVVAMTDPVDCKAITTRETR</sequence>
<reference evidence="6 7" key="1">
    <citation type="submission" date="2019-12" db="EMBL/GenBank/DDBJ databases">
        <title>Genome sequence of Streptomyces bambusae.</title>
        <authorList>
            <person name="Bansal K."/>
            <person name="Choksket S."/>
            <person name="Korpole S."/>
            <person name="Patil P.B."/>
        </authorList>
    </citation>
    <scope>NUCLEOTIDE SEQUENCE [LARGE SCALE GENOMIC DNA]</scope>
    <source>
        <strain evidence="6 7">SK60</strain>
    </source>
</reference>
<dbReference type="SUPFAM" id="SSF51197">
    <property type="entry name" value="Clavaminate synthase-like"/>
    <property type="match status" value="1"/>
</dbReference>
<keyword evidence="6" id="KW-0223">Dioxygenase</keyword>
<accession>A0ABS6Z113</accession>
<keyword evidence="4" id="KW-0045">Antibiotic biosynthesis</keyword>
<keyword evidence="3" id="KW-0408">Iron</keyword>
<feature type="domain" description="TauD/TfdA-like" evidence="5">
    <location>
        <begin position="51"/>
        <end position="330"/>
    </location>
</feature>
<dbReference type="EMBL" id="WTFF01000002">
    <property type="protein sequence ID" value="MBW5480455.1"/>
    <property type="molecule type" value="Genomic_DNA"/>
</dbReference>
<dbReference type="InterPro" id="IPR003819">
    <property type="entry name" value="TauD/TfdA-like"/>
</dbReference>
<dbReference type="PANTHER" id="PTHR10696">
    <property type="entry name" value="GAMMA-BUTYROBETAINE HYDROXYLASE-RELATED"/>
    <property type="match status" value="1"/>
</dbReference>
<dbReference type="RefSeq" id="WP_219664159.1">
    <property type="nucleotide sequence ID" value="NZ_WTFF01000002.1"/>
</dbReference>
<proteinExistence type="predicted"/>
<comment type="caution">
    <text evidence="6">The sequence shown here is derived from an EMBL/GenBank/DDBJ whole genome shotgun (WGS) entry which is preliminary data.</text>
</comment>
<comment type="cofactor">
    <cofactor evidence="1">
        <name>Fe(2+)</name>
        <dbReference type="ChEBI" id="CHEBI:29033"/>
    </cofactor>
</comment>
<organism evidence="6 7">
    <name type="scientific">Streptomyces bambusae</name>
    <dbReference type="NCBI Taxonomy" id="1550616"/>
    <lineage>
        <taxon>Bacteria</taxon>
        <taxon>Bacillati</taxon>
        <taxon>Actinomycetota</taxon>
        <taxon>Actinomycetes</taxon>
        <taxon>Kitasatosporales</taxon>
        <taxon>Streptomycetaceae</taxon>
        <taxon>Streptomyces</taxon>
    </lineage>
</organism>
<dbReference type="Proteomes" id="UP000812013">
    <property type="component" value="Unassembled WGS sequence"/>
</dbReference>
<keyword evidence="2" id="KW-0560">Oxidoreductase</keyword>
<evidence type="ECO:0000313" key="7">
    <source>
        <dbReference type="Proteomes" id="UP000812013"/>
    </source>
</evidence>
<dbReference type="Pfam" id="PF02668">
    <property type="entry name" value="TauD"/>
    <property type="match status" value="1"/>
</dbReference>
<protein>
    <submittedName>
        <fullName evidence="6">TauD/TfdA family dioxygenase</fullName>
    </submittedName>
</protein>
<dbReference type="GO" id="GO:0051213">
    <property type="term" value="F:dioxygenase activity"/>
    <property type="evidence" value="ECO:0007669"/>
    <property type="project" value="UniProtKB-KW"/>
</dbReference>
<dbReference type="InterPro" id="IPR050411">
    <property type="entry name" value="AlphaKG_dependent_hydroxylases"/>
</dbReference>
<dbReference type="Gene3D" id="3.60.130.10">
    <property type="entry name" value="Clavaminate synthase-like"/>
    <property type="match status" value="1"/>
</dbReference>
<dbReference type="InterPro" id="IPR042098">
    <property type="entry name" value="TauD-like_sf"/>
</dbReference>
<name>A0ABS6Z113_9ACTN</name>
<evidence type="ECO:0000256" key="1">
    <source>
        <dbReference type="ARBA" id="ARBA00001954"/>
    </source>
</evidence>
<dbReference type="PANTHER" id="PTHR10696:SF56">
    <property type="entry name" value="TAUD_TFDA-LIKE DOMAIN-CONTAINING PROTEIN"/>
    <property type="match status" value="1"/>
</dbReference>
<evidence type="ECO:0000256" key="4">
    <source>
        <dbReference type="ARBA" id="ARBA00023194"/>
    </source>
</evidence>
<gene>
    <name evidence="6" type="ORF">GPJ59_00710</name>
</gene>
<evidence type="ECO:0000256" key="3">
    <source>
        <dbReference type="ARBA" id="ARBA00023004"/>
    </source>
</evidence>